<feature type="domain" description="HYR-like" evidence="2">
    <location>
        <begin position="1780"/>
        <end position="1848"/>
    </location>
</feature>
<dbReference type="Pfam" id="PF23237">
    <property type="entry name" value="HYR_4C"/>
    <property type="match status" value="4"/>
</dbReference>
<feature type="domain" description="CshA" evidence="1">
    <location>
        <begin position="764"/>
        <end position="859"/>
    </location>
</feature>
<name>A0ABN6KX60_9FLAO</name>
<dbReference type="Proteomes" id="UP001319867">
    <property type="component" value="Chromosome"/>
</dbReference>
<proteinExistence type="predicted"/>
<evidence type="ECO:0000313" key="4">
    <source>
        <dbReference type="Proteomes" id="UP001319867"/>
    </source>
</evidence>
<dbReference type="InterPro" id="IPR026395">
    <property type="entry name" value="CshA_fibril"/>
</dbReference>
<evidence type="ECO:0000259" key="2">
    <source>
        <dbReference type="Pfam" id="PF23237"/>
    </source>
</evidence>
<keyword evidence="4" id="KW-1185">Reference proteome</keyword>
<dbReference type="Pfam" id="PF19076">
    <property type="entry name" value="CshA_repeat"/>
    <property type="match status" value="1"/>
</dbReference>
<dbReference type="InterPro" id="IPR057078">
    <property type="entry name" value="HYR-4C"/>
</dbReference>
<feature type="domain" description="HYR-like" evidence="2">
    <location>
        <begin position="1066"/>
        <end position="1133"/>
    </location>
</feature>
<dbReference type="EMBL" id="AP025184">
    <property type="protein sequence ID" value="BDB53823.1"/>
    <property type="molecule type" value="Genomic_DNA"/>
</dbReference>
<reference evidence="3 4" key="1">
    <citation type="journal article" date="2022" name="Int. J. Syst. Evol. Microbiol.">
        <title>Flavobacterium ammonificans sp. nov. and Flavobacterium ammoniigenes sp. nov., ammonifying bacteria isolated from surface river water.</title>
        <authorList>
            <person name="Watanabe K."/>
            <person name="Kitamura T."/>
            <person name="Ogata Y."/>
            <person name="Shindo C."/>
            <person name="Suda W."/>
        </authorList>
    </citation>
    <scope>NUCLEOTIDE SEQUENCE [LARGE SCALE GENOMIC DNA]</scope>
    <source>
        <strain evidence="3 4">GENT5</strain>
    </source>
</reference>
<gene>
    <name evidence="3" type="ORF">GENT5_01280</name>
</gene>
<evidence type="ECO:0000313" key="3">
    <source>
        <dbReference type="EMBL" id="BDB53823.1"/>
    </source>
</evidence>
<dbReference type="Pfam" id="PF13585">
    <property type="entry name" value="CHU_C"/>
    <property type="match status" value="1"/>
</dbReference>
<evidence type="ECO:0000259" key="1">
    <source>
        <dbReference type="Pfam" id="PF19076"/>
    </source>
</evidence>
<feature type="domain" description="HYR-like" evidence="2">
    <location>
        <begin position="1144"/>
        <end position="1212"/>
    </location>
</feature>
<reference evidence="3 4" key="2">
    <citation type="journal article" date="2022" name="Microorganisms">
        <title>Complete Genome Sequences of Two Flavobacterium ammonificans Strains and a Flavobacterium ammoniigenes Strain of Ammonifying Bacterioplankton Isolated from Surface River Water.</title>
        <authorList>
            <person name="Suda W."/>
            <person name="Ogata Y."/>
            <person name="Shindo C."/>
            <person name="Watanabe K."/>
        </authorList>
    </citation>
    <scope>NUCLEOTIDE SEQUENCE [LARGE SCALE GENOMIC DNA]</scope>
    <source>
        <strain evidence="3 4">GENT5</strain>
    </source>
</reference>
<evidence type="ECO:0008006" key="5">
    <source>
        <dbReference type="Google" id="ProtNLM"/>
    </source>
</evidence>
<dbReference type="RefSeq" id="WP_229317431.1">
    <property type="nucleotide sequence ID" value="NZ_AP025184.1"/>
</dbReference>
<protein>
    <recommendedName>
        <fullName evidence="5">Gliding motility-associated C-terminal domain-containing protein</fullName>
    </recommendedName>
</protein>
<accession>A0ABN6KX60</accession>
<feature type="domain" description="HYR-like" evidence="2">
    <location>
        <begin position="1463"/>
        <end position="1530"/>
    </location>
</feature>
<sequence length="2114" mass="224018">MFISPNYKFRKINFILLLTFLFYSQLSIAQCTLLTPLGSSFRPNCSGDSDGIIRITNIGSLPADNTTQYFVRRLTLDGSAVDPSNPNPIAVPIGQTTIDITGFAAGSYRFDVIKEGCLNSSSNDVTVTVQNPATAGAGFSSAINNVLCDNSISYVFSIQVPIVTTTYTWTLRNSANQILTATTPTTQTLGGGGIAYIDSPIINIPISFFNNTSSVNLILSDPCRTWLNINIANPTTTAFKMNKSTNVASGIDDYRINRITSGCNRGYQIRRDRWLMTNPITVQVRETGNPTAIPNDFLGNPINDRTYNVLLKTNAVTNSVDRLATTTTLLPAIDTGITGLKYGTSYTITYTDACSPSRVFTETVIENETSRVLTFSCDAPNNGADIFMDDLLGLTITGTGNDLTFLNNPKLTILSGPATFTTQSGKHPAQTYAISYPYEPFVSWPTSQGIARITLPPGEYRIRITDNCGFTQENTISILQTCPTLSVGLSHTVNYCAATIPNTANVVVNLTANMLSRIRYKLYNSANTVVAGTGSDSGNFLLNQPQQLTFNNLAPGTYTFRYGLANGFTLPFISSSGISLNRYTDGFIYEYDIVVAPTNFSVSTVVACANSAVVNVTGGSTPYQYSLLDASGTTIVQPQQPANTFTGLLVGTTYTAKVRDGCGLEASRVFTVTQPAAPTIGTVTQVACPTPVTSSIQLTGLPVDVTAPINNYTITTSPGGATFSANTATYSVTGLPAGSYTFTATVDGCASNASSAAVINALPVCPTAVNDVRGYVVGSPATVSVLSNDTSDSALNPASVSIVGGTDANSDGFNDTIVVSGQGTWNVNTATGQITFTPLVSFTGSPTSISYTVRDVDGDLSNVATISLTTIGTTHTTLCSVDAITYTVKVRVNIGIAPYTASGSGAPGTWIGNEWTSGPIQNGTPYSVTITDSNLPINNVAVISDVSPYCCAFDIACPTFPVTTVQCYADIPTATSLTEAEFEVLGNGNGRIGNFPCGVIEISAFNSADSGTCIQTVTRTYRITEYDDTNDNNIRDIGENTVLNTIDCTQTISVQDTTAPAFVEALPANVTVECTAIPTAPVLTATDNCGAATVSYNQVRANGTCPNSYTLTRTWTATDDCGLTTVHTQTITVQDTTAPTFVQALPANVTVECSAIPTTPVLTATDNCGTATVSYNELRTNGSCSNSYTLTRIWTATDACGLTTVHTQTITVQDTTAPTFVEALPANVTVECSAIPTAPVLTATDNCGTATVSFNETTTALPSTCSNYTLTRTWVATDLCGLTTTHVQTLIVQDTTAPTFVEALPANVTVECSAIPTAPVLTATDNCGTATVSYNETTTALPSTCSNYTLTRTWVATDLCGLTTTHVQTLIVQDTTPPSFVETLPANVIVECSAIPTAPVLTATDNCGTATVSYNELRTNGSCSNNYTLTRTWTATDICGLTTVHTQTITVQDTTAPTFVEALPANVTVECTAIPTAPVLTATDNCGTATVSFNELRTNGSCSNNYTLTRTWTATDICGVTNVHIQTITVQDTTPPTFVEALPANVTVECNAIPTAAVLTAIDNCGTATVAYNEVRTNGTCINNYILTRTWTAVDICGVTNVHTQTITVQDTTPPVFVEALPANITVECNAVPTAVVLTATDNCGVANVTYSQVRTRGRCPNSFSLARTWTATDSCGLTTVHIQTITVEDSTAPTFVEALPTNVTVECNAIPTAAVLTATDNCGTAVVTFNQVRTNGSCPNNYILTRTWTAADACGLITVHTQTITVQDNTPPVFVESLPARITIDCNELLVGAAALLTATDNCGLAAVVYTDIITSGNCANNYTLLRTWTATDACGLTAIQTQTITVQDNTPPNFVEPLPTNVTVDCNAVPTAAVLTAKDNCGTATVTYNEIRTDGTCINSYILNRTWTATDACGLTRVHTQTISVQDTIAPIFVEALPSDITIECNSVPTAVVLTATDNCGTATVTYNEVTTPDSCSNNYTLIRTWTATDQCGNSTTHSQRVNFACHVKIWNAVSPNGDGKNDIFFLEGIDCYPNNTVEIFNRWGVRVFEATGYDNISKVFTGYSDGRSTVSRNELLPTGVYFYILKYEYSNDKQTGIQNIEKSGNLYILNK</sequence>
<organism evidence="3 4">
    <name type="scientific">Flavobacterium ammoniigenes</name>
    <dbReference type="NCBI Taxonomy" id="1751095"/>
    <lineage>
        <taxon>Bacteria</taxon>
        <taxon>Pseudomonadati</taxon>
        <taxon>Bacteroidota</taxon>
        <taxon>Flavobacteriia</taxon>
        <taxon>Flavobacteriales</taxon>
        <taxon>Flavobacteriaceae</taxon>
        <taxon>Flavobacterium</taxon>
    </lineage>
</organism>